<comment type="caution">
    <text evidence="3">The sequence shown here is derived from an EMBL/GenBank/DDBJ whole genome shotgun (WGS) entry which is preliminary data.</text>
</comment>
<dbReference type="SUPFAM" id="SSF48452">
    <property type="entry name" value="TPR-like"/>
    <property type="match status" value="1"/>
</dbReference>
<dbReference type="InterPro" id="IPR002182">
    <property type="entry name" value="NB-ARC"/>
</dbReference>
<protein>
    <submittedName>
        <fullName evidence="3">Pfs domain-containing protein</fullName>
    </submittedName>
</protein>
<dbReference type="Proteomes" id="UP001172159">
    <property type="component" value="Unassembled WGS sequence"/>
</dbReference>
<gene>
    <name evidence="3" type="ORF">B0T21DRAFT_406050</name>
</gene>
<organism evidence="3 4">
    <name type="scientific">Apiosordaria backusii</name>
    <dbReference type="NCBI Taxonomy" id="314023"/>
    <lineage>
        <taxon>Eukaryota</taxon>
        <taxon>Fungi</taxon>
        <taxon>Dikarya</taxon>
        <taxon>Ascomycota</taxon>
        <taxon>Pezizomycotina</taxon>
        <taxon>Sordariomycetes</taxon>
        <taxon>Sordariomycetidae</taxon>
        <taxon>Sordariales</taxon>
        <taxon>Lasiosphaeriaceae</taxon>
        <taxon>Apiosordaria</taxon>
    </lineage>
</organism>
<dbReference type="GO" id="GO:0043531">
    <property type="term" value="F:ADP binding"/>
    <property type="evidence" value="ECO:0007669"/>
    <property type="project" value="InterPro"/>
</dbReference>
<dbReference type="InterPro" id="IPR011990">
    <property type="entry name" value="TPR-like_helical_dom_sf"/>
</dbReference>
<dbReference type="EMBL" id="JAUKTV010000001">
    <property type="protein sequence ID" value="KAK0747419.1"/>
    <property type="molecule type" value="Genomic_DNA"/>
</dbReference>
<reference evidence="3" key="1">
    <citation type="submission" date="2023-06" db="EMBL/GenBank/DDBJ databases">
        <title>Genome-scale phylogeny and comparative genomics of the fungal order Sordariales.</title>
        <authorList>
            <consortium name="Lawrence Berkeley National Laboratory"/>
            <person name="Hensen N."/>
            <person name="Bonometti L."/>
            <person name="Westerberg I."/>
            <person name="Brannstrom I.O."/>
            <person name="Guillou S."/>
            <person name="Cros-Aarteil S."/>
            <person name="Calhoun S."/>
            <person name="Haridas S."/>
            <person name="Kuo A."/>
            <person name="Mondo S."/>
            <person name="Pangilinan J."/>
            <person name="Riley R."/>
            <person name="Labutti K."/>
            <person name="Andreopoulos B."/>
            <person name="Lipzen A."/>
            <person name="Chen C."/>
            <person name="Yanf M."/>
            <person name="Daum C."/>
            <person name="Ng V."/>
            <person name="Clum A."/>
            <person name="Steindorff A."/>
            <person name="Ohm R."/>
            <person name="Martin F."/>
            <person name="Silar P."/>
            <person name="Natvig D."/>
            <person name="Lalanne C."/>
            <person name="Gautier V."/>
            <person name="Ament-Velasquez S.L."/>
            <person name="Kruys A."/>
            <person name="Hutchinson M.I."/>
            <person name="Powell A.J."/>
            <person name="Barry K."/>
            <person name="Miller A.N."/>
            <person name="Grigoriev I.V."/>
            <person name="Debuchy R."/>
            <person name="Gladieux P."/>
            <person name="Thoren M.H."/>
            <person name="Johannesson H."/>
        </authorList>
    </citation>
    <scope>NUCLEOTIDE SEQUENCE</scope>
    <source>
        <strain evidence="3">CBS 540.89</strain>
    </source>
</reference>
<dbReference type="PANTHER" id="PTHR35205">
    <property type="entry name" value="NB-ARC AND TPR DOMAIN PROTEIN"/>
    <property type="match status" value="1"/>
</dbReference>
<name>A0AA40K667_9PEZI</name>
<dbReference type="AlphaFoldDB" id="A0AA40K667"/>
<keyword evidence="4" id="KW-1185">Reference proteome</keyword>
<evidence type="ECO:0000313" key="3">
    <source>
        <dbReference type="EMBL" id="KAK0747419.1"/>
    </source>
</evidence>
<evidence type="ECO:0000259" key="1">
    <source>
        <dbReference type="Pfam" id="PF00931"/>
    </source>
</evidence>
<dbReference type="Gene3D" id="1.25.40.10">
    <property type="entry name" value="Tetratricopeptide repeat domain"/>
    <property type="match status" value="2"/>
</dbReference>
<dbReference type="SUPFAM" id="SSF52540">
    <property type="entry name" value="P-loop containing nucleoside triphosphate hydrolases"/>
    <property type="match status" value="1"/>
</dbReference>
<dbReference type="Pfam" id="PF00931">
    <property type="entry name" value="NB-ARC"/>
    <property type="match status" value="1"/>
</dbReference>
<dbReference type="PANTHER" id="PTHR35205:SF1">
    <property type="entry name" value="ZU5 DOMAIN-CONTAINING PROTEIN"/>
    <property type="match status" value="1"/>
</dbReference>
<dbReference type="InterPro" id="IPR056681">
    <property type="entry name" value="DUF7779"/>
</dbReference>
<feature type="domain" description="DUF7779" evidence="2">
    <location>
        <begin position="465"/>
        <end position="554"/>
    </location>
</feature>
<dbReference type="InterPro" id="IPR027417">
    <property type="entry name" value="P-loop_NTPase"/>
</dbReference>
<dbReference type="Pfam" id="PF25000">
    <property type="entry name" value="DUF7779"/>
    <property type="match status" value="1"/>
</dbReference>
<accession>A0AA40K667</accession>
<feature type="domain" description="NB-ARC" evidence="1">
    <location>
        <begin position="241"/>
        <end position="371"/>
    </location>
</feature>
<proteinExistence type="predicted"/>
<evidence type="ECO:0000313" key="4">
    <source>
        <dbReference type="Proteomes" id="UP001172159"/>
    </source>
</evidence>
<dbReference type="Gene3D" id="3.40.50.300">
    <property type="entry name" value="P-loop containing nucleotide triphosphate hydrolases"/>
    <property type="match status" value="1"/>
</dbReference>
<sequence length="927" mass="105825">METTRLEAFFSSTWLAATSKSSEGLDSDDQETLEEFKSWEDIQSRLISDLSPSISLVQPALGHLREFIQFFESKLGPKLDASIIWGTLACLLQISSEDAAVQEKLPRMVKSLAHKAEAFNGICRHAPVISNNMKEACFDMQIQLLDFFSSSIKRIHDANEGGPYFGTPVQYIERRYATTNQELGEAVARVEKLIGINLVSQPRFPQARGADNTVSKCLMLPHTRLTRCFDRLDVFDDLDRVLGPATRDSPFRSVALYGLGGVDKSSVALSYMEARYKDNTYDICLWVRGEKTTSLRQSFTDIALRLKLPGAQQQTPDDNLILVQDWFQSTGRSWLLVYDNVESYETLMPYWPSSNKGRVIITTRNHSLAFEPCSEGVQVVSWDAMTGSQFLVWLLKKNIGRDLETENDSALILSERLSGHALAIQHMAGLIHRFRFSIHDFMTMYLKNPRALHQRGELQALFDFSFKSLDEDSNALLGVISYLMPDEIQQEVFRIKDNQQPPDELLFCADDFTFLDVLGKLAEMSLVNRDLDTKTLSTHRLIQTQFRYFLTAEQRQRSFNNAVALIADVFPSENPSNAQMYEVWQACNRYLQHVISLRDFFVEERKLTKTFKPNWRFCDLLRRCARYLLESFSLQDLEVTCTVNMAAVELLDSCLEREDLSGTILSHQAQMAECLGEGEKAVRLNKEEYDLRLLKPSQNRELLCYTSSNLGYCSNTANDHTAALEWFDKSREWWGSEAGFPPQILMNRARCLVYLGEYKEAKELLDTFFAQIGEAQTVSWAVLAYGYFVQGVLHKHQREFESAERYFIEAQNAWLKGNQTRNHPFNGGCMYNIAASCLGQGKVEAAIKHIRDSMKVTKFQEKNMPAEHARNLFKLSEALLQDGHHGSTEEAIALREEAEAILKRRDAHITDASTDDAYDRLISISWR</sequence>
<evidence type="ECO:0000259" key="2">
    <source>
        <dbReference type="Pfam" id="PF25000"/>
    </source>
</evidence>